<organism evidence="9 10">
    <name type="scientific">Streptococcus suis</name>
    <dbReference type="NCBI Taxonomy" id="1307"/>
    <lineage>
        <taxon>Bacteria</taxon>
        <taxon>Bacillati</taxon>
        <taxon>Bacillota</taxon>
        <taxon>Bacilli</taxon>
        <taxon>Lactobacillales</taxon>
        <taxon>Streptococcaceae</taxon>
        <taxon>Streptococcus</taxon>
    </lineage>
</organism>
<evidence type="ECO:0000313" key="10">
    <source>
        <dbReference type="Proteomes" id="UP000548355"/>
    </source>
</evidence>
<evidence type="ECO:0000259" key="8">
    <source>
        <dbReference type="Pfam" id="PF02687"/>
    </source>
</evidence>
<evidence type="ECO:0000256" key="4">
    <source>
        <dbReference type="ARBA" id="ARBA00022989"/>
    </source>
</evidence>
<feature type="coiled-coil region" evidence="6">
    <location>
        <begin position="503"/>
        <end position="565"/>
    </location>
</feature>
<evidence type="ECO:0000256" key="7">
    <source>
        <dbReference type="SAM" id="Phobius"/>
    </source>
</evidence>
<dbReference type="AlphaFoldDB" id="A0A7Y6RQK7"/>
<dbReference type="Proteomes" id="UP000548355">
    <property type="component" value="Unassembled WGS sequence"/>
</dbReference>
<reference evidence="9 10" key="1">
    <citation type="submission" date="2020-06" db="EMBL/GenBank/DDBJ databases">
        <title>Pan-genome analysis of Streptococcus suis serotype 2 revealed genomic diversity among strains of different virulence.</title>
        <authorList>
            <person name="Guo G."/>
            <person name="Zhang W."/>
        </authorList>
    </citation>
    <scope>NUCLEOTIDE SEQUENCE [LARGE SCALE GENOMIC DNA]</scope>
    <source>
        <strain evidence="9 10">ZJ92091101</strain>
    </source>
</reference>
<dbReference type="InterPro" id="IPR003838">
    <property type="entry name" value="ABC3_permease_C"/>
</dbReference>
<proteinExistence type="predicted"/>
<evidence type="ECO:0000256" key="6">
    <source>
        <dbReference type="SAM" id="Coils"/>
    </source>
</evidence>
<name>A0A7Y6RQK7_STRSU</name>
<dbReference type="EMBL" id="JABXEU010000018">
    <property type="protein sequence ID" value="NVH36990.1"/>
    <property type="molecule type" value="Genomic_DNA"/>
</dbReference>
<feature type="transmembrane region" description="Helical" evidence="7">
    <location>
        <begin position="996"/>
        <end position="1015"/>
    </location>
</feature>
<evidence type="ECO:0000256" key="5">
    <source>
        <dbReference type="ARBA" id="ARBA00023136"/>
    </source>
</evidence>
<dbReference type="Gene3D" id="6.10.250.2200">
    <property type="match status" value="1"/>
</dbReference>
<keyword evidence="4 7" id="KW-1133">Transmembrane helix</keyword>
<feature type="transmembrane region" description="Helical" evidence="7">
    <location>
        <begin position="1087"/>
        <end position="1108"/>
    </location>
</feature>
<comment type="caution">
    <text evidence="9">The sequence shown here is derived from an EMBL/GenBank/DDBJ whole genome shotgun (WGS) entry which is preliminary data.</text>
</comment>
<evidence type="ECO:0000313" key="9">
    <source>
        <dbReference type="EMBL" id="NVH36990.1"/>
    </source>
</evidence>
<evidence type="ECO:0000256" key="1">
    <source>
        <dbReference type="ARBA" id="ARBA00004651"/>
    </source>
</evidence>
<protein>
    <submittedName>
        <fullName evidence="9">FtsX-like permease family protein</fullName>
    </submittedName>
</protein>
<feature type="transmembrane region" description="Helical" evidence="7">
    <location>
        <begin position="1048"/>
        <end position="1067"/>
    </location>
</feature>
<gene>
    <name evidence="9" type="ORF">HU146_06950</name>
</gene>
<evidence type="ECO:0000256" key="3">
    <source>
        <dbReference type="ARBA" id="ARBA00022692"/>
    </source>
</evidence>
<keyword evidence="3 7" id="KW-0812">Transmembrane</keyword>
<feature type="domain" description="ABC3 transporter permease C-terminal" evidence="8">
    <location>
        <begin position="596"/>
        <end position="713"/>
    </location>
</feature>
<dbReference type="PANTHER" id="PTHR30287:SF1">
    <property type="entry name" value="INNER MEMBRANE PROTEIN"/>
    <property type="match status" value="1"/>
</dbReference>
<sequence length="1125" mass="125175">MGETMKKKIYWKDMRQSLLSSKGRFLSIFSLMMLGALALTGLKVTAPNMEKTAQAYIASHRTMDLAVISGLGLSQADLDELETIEGATLEAGYFKDVVTNEGQTAIRLFSAPQTLSTYKLVEGEMPSQKGQIALSASFKNRYKLDDTVQVTESDKDGKILTQTSFTLVGFVASAEIWDNETMGMAASGDGQLGGYGLVSQDTFKSEVYTIARIRYDDLVDLPYYSQAYQDRLDQHQEDVEKLLANNDEQRLAAIQSDGQTDISKGEEEIAQAQSQLEQAESELETGEEQLATGRREFARGRAKVVQTEAELRAAQAQLLKNKFELEESKKELDGRKAQLEQTASFLDGYQMELETSAQQLEEAKQELDSQNAQLSQTASQISTGRASWFQAQQELDLEIANHLQEGQTLSDYPDLLARQEGLDVEKSRLDQMESAHEQANQAYLQGYDYYQTKQNEYNSNLAQYQTWNQEYQAGLARYQAGLSQYEQGIAAYNKGVEDYEWGLSQLESSNQLLRQEEFRLEEADKELSQAQSQFSEKKATADQEISQAQTEIAQAKSDLSKLEKAPYQVYTRSSLPGGDGYTTYSNATRSIAAVGNVFPVVLYLVAALVTFTTMARFVDEERTQSGLFKALGYTNRQIMAKFILYGLTAGLVGTIVGIIAGNLLLSPLISNIITQTTVIGPAKLHFYPLWTGLALLLSLASSVLPAYLVARRELTEKPAQLLLPKPPVTGSSIWLEKWPAIWSRLSFTHKVTARNIFRYKLRMLMTIFGVAGTVALLFGGLGIRSSISGVVQRQFGELIHYDMLVVENSRATEEELDKLTHFLQSDQVRQSLPVAFEQLNQTVEEDGQRKNLSISLYISDRRDFGNQVSLESSTGQPIKLSDRGIVLTEKLAQIYGVSVGDKLSLTLEDKEVSVRVEAVADMYAGHFIYMTDSYYEQVTGKQKTANAYLVQLKDSQLGHIQTLASQLLAMPAVRSLVQNTSLIDMLTTIAGSLQTIMTILVILSILLGLVILYNLTIINMSERIRELSTIKVLGFHNKEVTMYIYRETIVLSLIGMLVGLVGGIYLHKLLLAMIGSDSIRFNPSVGLEVYLIPILAISGILAVLGWYVNHHLRKVDMLEALKSVD</sequence>
<dbReference type="InterPro" id="IPR038766">
    <property type="entry name" value="Membrane_comp_ABC_pdt"/>
</dbReference>
<keyword evidence="6" id="KW-0175">Coiled coil</keyword>
<accession>A0A7Y6RQK7</accession>
<feature type="domain" description="ABC3 transporter permease C-terminal" evidence="8">
    <location>
        <begin position="999"/>
        <end position="1108"/>
    </location>
</feature>
<feature type="coiled-coil region" evidence="6">
    <location>
        <begin position="225"/>
        <end position="380"/>
    </location>
</feature>
<comment type="subcellular location">
    <subcellularLocation>
        <location evidence="1">Cell membrane</location>
        <topology evidence="1">Multi-pass membrane protein</topology>
    </subcellularLocation>
</comment>
<dbReference type="GO" id="GO:0005886">
    <property type="term" value="C:plasma membrane"/>
    <property type="evidence" value="ECO:0007669"/>
    <property type="project" value="UniProtKB-SubCell"/>
</dbReference>
<evidence type="ECO:0000256" key="2">
    <source>
        <dbReference type="ARBA" id="ARBA00022475"/>
    </source>
</evidence>
<feature type="transmembrane region" description="Helical" evidence="7">
    <location>
        <begin position="763"/>
        <end position="783"/>
    </location>
</feature>
<keyword evidence="2" id="KW-1003">Cell membrane</keyword>
<dbReference type="Pfam" id="PF02687">
    <property type="entry name" value="FtsX"/>
    <property type="match status" value="2"/>
</dbReference>
<feature type="transmembrane region" description="Helical" evidence="7">
    <location>
        <begin position="639"/>
        <end position="665"/>
    </location>
</feature>
<feature type="transmembrane region" description="Helical" evidence="7">
    <location>
        <begin position="597"/>
        <end position="618"/>
    </location>
</feature>
<dbReference type="PANTHER" id="PTHR30287">
    <property type="entry name" value="MEMBRANE COMPONENT OF PREDICTED ABC SUPERFAMILY METABOLITE UPTAKE TRANSPORTER"/>
    <property type="match status" value="1"/>
</dbReference>
<feature type="transmembrane region" description="Helical" evidence="7">
    <location>
        <begin position="685"/>
        <end position="710"/>
    </location>
</feature>
<keyword evidence="5 7" id="KW-0472">Membrane</keyword>